<organism evidence="8 9">
    <name type="scientific">Cryptococcus bacillisporus CA1873</name>
    <dbReference type="NCBI Taxonomy" id="1296111"/>
    <lineage>
        <taxon>Eukaryota</taxon>
        <taxon>Fungi</taxon>
        <taxon>Dikarya</taxon>
        <taxon>Basidiomycota</taxon>
        <taxon>Agaricomycotina</taxon>
        <taxon>Tremellomycetes</taxon>
        <taxon>Tremellales</taxon>
        <taxon>Cryptococcaceae</taxon>
        <taxon>Cryptococcus</taxon>
        <taxon>Cryptococcus gattii species complex</taxon>
    </lineage>
</organism>
<keyword evidence="9" id="KW-1185">Reference proteome</keyword>
<dbReference type="PANTHER" id="PTHR31290">
    <property type="entry name" value="UV-DAMAGE ENDONUCLEASE"/>
    <property type="match status" value="1"/>
</dbReference>
<evidence type="ECO:0000256" key="1">
    <source>
        <dbReference type="ARBA" id="ARBA00022722"/>
    </source>
</evidence>
<keyword evidence="5" id="KW-0378">Hydrolase</keyword>
<evidence type="ECO:0000256" key="6">
    <source>
        <dbReference type="ARBA" id="ARBA00023204"/>
    </source>
</evidence>
<dbReference type="EMBL" id="KN848891">
    <property type="protein sequence ID" value="KIR68219.1"/>
    <property type="molecule type" value="Genomic_DNA"/>
</dbReference>
<keyword evidence="6" id="KW-0234">DNA repair</keyword>
<keyword evidence="3" id="KW-0227">DNA damage</keyword>
<dbReference type="Pfam" id="PF03851">
    <property type="entry name" value="UvdE"/>
    <property type="match status" value="1"/>
</dbReference>
<dbReference type="NCBIfam" id="TIGR00629">
    <property type="entry name" value="uvde"/>
    <property type="match status" value="1"/>
</dbReference>
<evidence type="ECO:0000256" key="5">
    <source>
        <dbReference type="ARBA" id="ARBA00022801"/>
    </source>
</evidence>
<evidence type="ECO:0000256" key="3">
    <source>
        <dbReference type="ARBA" id="ARBA00022763"/>
    </source>
</evidence>
<proteinExistence type="predicted"/>
<gene>
    <name evidence="8" type="ORF">I314_01713</name>
</gene>
<evidence type="ECO:0000256" key="7">
    <source>
        <dbReference type="SAM" id="MobiDB-lite"/>
    </source>
</evidence>
<feature type="region of interest" description="Disordered" evidence="7">
    <location>
        <begin position="43"/>
        <end position="81"/>
    </location>
</feature>
<feature type="compositionally biased region" description="Basic and acidic residues" evidence="7">
    <location>
        <begin position="156"/>
        <end position="179"/>
    </location>
</feature>
<feature type="compositionally biased region" description="Basic and acidic residues" evidence="7">
    <location>
        <begin position="558"/>
        <end position="577"/>
    </location>
</feature>
<evidence type="ECO:0000313" key="9">
    <source>
        <dbReference type="Proteomes" id="UP000053800"/>
    </source>
</evidence>
<feature type="compositionally biased region" description="Basic residues" evidence="7">
    <location>
        <begin position="531"/>
        <end position="541"/>
    </location>
</feature>
<feature type="region of interest" description="Disordered" evidence="7">
    <location>
        <begin position="133"/>
        <end position="229"/>
    </location>
</feature>
<dbReference type="GO" id="GO:0004519">
    <property type="term" value="F:endonuclease activity"/>
    <property type="evidence" value="ECO:0007669"/>
    <property type="project" value="UniProtKB-KW"/>
</dbReference>
<dbReference type="SUPFAM" id="SSF51658">
    <property type="entry name" value="Xylose isomerase-like"/>
    <property type="match status" value="1"/>
</dbReference>
<evidence type="ECO:0000313" key="8">
    <source>
        <dbReference type="EMBL" id="KIR68219.1"/>
    </source>
</evidence>
<sequence>MILPLLRPPRLSTIITRVVLPRQYSACLSELFPRSFHIHASMPPRRSARTALQPSPTNLAPLATSPRNLEQMPAPSPQSKLPRETLLAVALSMDEDNLTPPPASDVENEQVGKALNGAADRVLTKRKRSSKLIVEEEGMENGEVSSTKGKKRGRKTKDELSAAKKEAKREEELDVKERLTTPAKGKKSRRKIKVESAVTAENEEQEKKPKKKSVKKSRIAKDEPQYDEEGNEIVTRNRKPRVYPKKIYEIPDVERKTTTFRDLKTLIQWNEDNKIRFMRMSSEMFPFASHAKYGYSLDFADAELKDAGELAKKYGHRLTMHPGQFTQLGSPKKAVVNASIRELEYHCEIMDRMGLGSDGVMIIHMGGVYGDKDSTLARFKENYTTLASDKVKARLVLENDEICYNVDDLLPVCTELDIPIIFDYHHDALNPSASPPAELIPRIAEVWNKKGIKMKQHLSEPRPGAEGIMERRAHADRCQTLPAELPDDVDLMIEAKDKEQAVFELYRIYGLEDVVHDNLRPPDPNPGMQTKGRKSNLKKKTKETGDVDSLGEPVQLSDIEKEGDGGGGDEGVKKGEEVAEAVDDAGMEIDGEATKEMP</sequence>
<evidence type="ECO:0000256" key="4">
    <source>
        <dbReference type="ARBA" id="ARBA00022769"/>
    </source>
</evidence>
<reference evidence="8 9" key="1">
    <citation type="submission" date="2015-01" db="EMBL/GenBank/DDBJ databases">
        <title>The Genome Sequence of Cryptococcus gattii CA1873.</title>
        <authorList>
            <consortium name="The Broad Institute Genomics Platform"/>
            <person name="Cuomo C."/>
            <person name="Litvintseva A."/>
            <person name="Chen Y."/>
            <person name="Heitman J."/>
            <person name="Sun S."/>
            <person name="Springer D."/>
            <person name="Dromer F."/>
            <person name="Young S."/>
            <person name="Zeng Q."/>
            <person name="Gargeya S."/>
            <person name="Abouelleil A."/>
            <person name="Alvarado L."/>
            <person name="Chapman S.B."/>
            <person name="Gainer-Dewar J."/>
            <person name="Goldberg J."/>
            <person name="Griggs A."/>
            <person name="Gujja S."/>
            <person name="Hansen M."/>
            <person name="Howarth C."/>
            <person name="Imamovic A."/>
            <person name="Larimer J."/>
            <person name="Murphy C."/>
            <person name="Naylor J."/>
            <person name="Pearson M."/>
            <person name="Priest M."/>
            <person name="Roberts A."/>
            <person name="Saif S."/>
            <person name="Shea T."/>
            <person name="Sykes S."/>
            <person name="Wortman J."/>
            <person name="Nusbaum C."/>
            <person name="Birren B."/>
        </authorList>
    </citation>
    <scope>NUCLEOTIDE SEQUENCE [LARGE SCALE GENOMIC DNA]</scope>
    <source>
        <strain evidence="8 9">CA1873</strain>
    </source>
</reference>
<accession>A0ABR5BGD6</accession>
<dbReference type="InterPro" id="IPR004601">
    <property type="entry name" value="UvdE"/>
</dbReference>
<feature type="compositionally biased region" description="Acidic residues" evidence="7">
    <location>
        <begin position="578"/>
        <end position="591"/>
    </location>
</feature>
<name>A0ABR5BGD6_CRYGA</name>
<keyword evidence="1" id="KW-0540">Nuclease</keyword>
<dbReference type="PANTHER" id="PTHR31290:SF5">
    <property type="entry name" value="UV-DAMAGE ENDONUCLEASE"/>
    <property type="match status" value="1"/>
</dbReference>
<feature type="region of interest" description="Disordered" evidence="7">
    <location>
        <begin position="516"/>
        <end position="598"/>
    </location>
</feature>
<keyword evidence="4" id="KW-0228">DNA excision</keyword>
<keyword evidence="2 8" id="KW-0255">Endonuclease</keyword>
<dbReference type="InterPro" id="IPR036237">
    <property type="entry name" value="Xyl_isomerase-like_sf"/>
</dbReference>
<protein>
    <submittedName>
        <fullName evidence="8">UV damage endonuclease UvdE</fullName>
    </submittedName>
</protein>
<dbReference type="Proteomes" id="UP000053800">
    <property type="component" value="Unassembled WGS sequence"/>
</dbReference>
<dbReference type="Gene3D" id="3.20.20.150">
    <property type="entry name" value="Divalent-metal-dependent TIM barrel enzymes"/>
    <property type="match status" value="1"/>
</dbReference>
<feature type="compositionally biased region" description="Basic residues" evidence="7">
    <location>
        <begin position="208"/>
        <end position="218"/>
    </location>
</feature>
<evidence type="ECO:0000256" key="2">
    <source>
        <dbReference type="ARBA" id="ARBA00022759"/>
    </source>
</evidence>